<dbReference type="AlphaFoldDB" id="A0ABD3RHZ2"/>
<dbReference type="InterPro" id="IPR029062">
    <property type="entry name" value="Class_I_gatase-like"/>
</dbReference>
<dbReference type="EMBL" id="JALLPB020000269">
    <property type="protein sequence ID" value="KAL3811296.1"/>
    <property type="molecule type" value="Genomic_DNA"/>
</dbReference>
<accession>A0ABD3RHZ2</accession>
<evidence type="ECO:0000256" key="1">
    <source>
        <dbReference type="SAM" id="MobiDB-lite"/>
    </source>
</evidence>
<dbReference type="InterPro" id="IPR044992">
    <property type="entry name" value="ChyE-like"/>
</dbReference>
<proteinExistence type="predicted"/>
<protein>
    <recommendedName>
        <fullName evidence="4">Glutamine amidotransferase domain-containing protein</fullName>
    </recommendedName>
</protein>
<keyword evidence="3" id="KW-1185">Reference proteome</keyword>
<evidence type="ECO:0000313" key="3">
    <source>
        <dbReference type="Proteomes" id="UP001530377"/>
    </source>
</evidence>
<dbReference type="SUPFAM" id="SSF52317">
    <property type="entry name" value="Class I glutamine amidotransferase-like"/>
    <property type="match status" value="1"/>
</dbReference>
<reference evidence="2 3" key="1">
    <citation type="submission" date="2024-10" db="EMBL/GenBank/DDBJ databases">
        <title>Updated reference genomes for cyclostephanoid diatoms.</title>
        <authorList>
            <person name="Roberts W.R."/>
            <person name="Alverson A.J."/>
        </authorList>
    </citation>
    <scope>NUCLEOTIDE SEQUENCE [LARGE SCALE GENOMIC DNA]</scope>
    <source>
        <strain evidence="2 3">AJA228-03</strain>
    </source>
</reference>
<evidence type="ECO:0008006" key="4">
    <source>
        <dbReference type="Google" id="ProtNLM"/>
    </source>
</evidence>
<organism evidence="2 3">
    <name type="scientific">Cyclostephanos tholiformis</name>
    <dbReference type="NCBI Taxonomy" id="382380"/>
    <lineage>
        <taxon>Eukaryota</taxon>
        <taxon>Sar</taxon>
        <taxon>Stramenopiles</taxon>
        <taxon>Ochrophyta</taxon>
        <taxon>Bacillariophyta</taxon>
        <taxon>Coscinodiscophyceae</taxon>
        <taxon>Thalassiosirophycidae</taxon>
        <taxon>Stephanodiscales</taxon>
        <taxon>Stephanodiscaceae</taxon>
        <taxon>Cyclostephanos</taxon>
    </lineage>
</organism>
<comment type="caution">
    <text evidence="2">The sequence shown here is derived from an EMBL/GenBank/DDBJ whole genome shotgun (WGS) entry which is preliminary data.</text>
</comment>
<dbReference type="PANTHER" id="PTHR42695:SF5">
    <property type="entry name" value="GLUTAMINE AMIDOTRANSFERASE YLR126C-RELATED"/>
    <property type="match status" value="1"/>
</dbReference>
<dbReference type="Proteomes" id="UP001530377">
    <property type="component" value="Unassembled WGS sequence"/>
</dbReference>
<sequence length="404" mass="44654">MPRTVVSRLIHRFRGEGEVPPNDDDDDHDRVLNLMMICCEENEPYGPALDTATMFLELLVASYERYREGVIDDGDVSTSGRPPRGGAAEDDDHPLRKIQITVYHAQALDYPVTPREWDDYDGIIIPGSLAAAYDTHVEWISRLLTVIQMEIHEKRRKTLAVCFGHQAFAHSFRSSAMGGCDRMICTSEDGERVGGDGGGGLATVCSIGPMAGRKAFRLTNEGKFLLGGTSLTTCRGDHRVSMRNDQRETNERSPSRECLEMLYTRGDMVKSIPSVGISLCGDGNLPNEACAYFASMEDAACFRNHVAQDSAGMEFHASLAGQKSSIPPWPMPYAITYQAHPEYMSVTGYKVNYVNTVGAMEKRGSISHDISLCARKDAELNYDMLLENCLQATISTGVILGWFR</sequence>
<dbReference type="PANTHER" id="PTHR42695">
    <property type="entry name" value="GLUTAMINE AMIDOTRANSFERASE YLR126C-RELATED"/>
    <property type="match status" value="1"/>
</dbReference>
<gene>
    <name evidence="2" type="ORF">ACHAXA_007158</name>
</gene>
<feature type="region of interest" description="Disordered" evidence="1">
    <location>
        <begin position="72"/>
        <end position="92"/>
    </location>
</feature>
<dbReference type="Gene3D" id="3.40.50.880">
    <property type="match status" value="1"/>
</dbReference>
<name>A0ABD3RHZ2_9STRA</name>
<evidence type="ECO:0000313" key="2">
    <source>
        <dbReference type="EMBL" id="KAL3811296.1"/>
    </source>
</evidence>